<gene>
    <name evidence="1" type="ORF">SAMN05421807_101436</name>
</gene>
<name>A0A1M5MB49_9BACI</name>
<dbReference type="EMBL" id="FQXD01000001">
    <property type="protein sequence ID" value="SHG74475.1"/>
    <property type="molecule type" value="Genomic_DNA"/>
</dbReference>
<accession>A0A1M5MB49</accession>
<evidence type="ECO:0000313" key="1">
    <source>
        <dbReference type="EMBL" id="SHG74475.1"/>
    </source>
</evidence>
<protein>
    <submittedName>
        <fullName evidence="1">Uncharacterized protein</fullName>
    </submittedName>
</protein>
<sequence length="35" mass="3803">MANSFFLNVFAKGKAFGIQPMKNNFPNAGGLKITK</sequence>
<proteinExistence type="predicted"/>
<dbReference type="AlphaFoldDB" id="A0A1M5MB49"/>
<dbReference type="Proteomes" id="UP000184079">
    <property type="component" value="Unassembled WGS sequence"/>
</dbReference>
<keyword evidence="2" id="KW-1185">Reference proteome</keyword>
<reference evidence="2" key="1">
    <citation type="submission" date="2016-11" db="EMBL/GenBank/DDBJ databases">
        <authorList>
            <person name="Varghese N."/>
            <person name="Submissions S."/>
        </authorList>
    </citation>
    <scope>NUCLEOTIDE SEQUENCE [LARGE SCALE GENOMIC DNA]</scope>
    <source>
        <strain evidence="2">CGMCC 1.6496</strain>
    </source>
</reference>
<organism evidence="1 2">
    <name type="scientific">Virgibacillus chiguensis</name>
    <dbReference type="NCBI Taxonomy" id="411959"/>
    <lineage>
        <taxon>Bacteria</taxon>
        <taxon>Bacillati</taxon>
        <taxon>Bacillota</taxon>
        <taxon>Bacilli</taxon>
        <taxon>Bacillales</taxon>
        <taxon>Bacillaceae</taxon>
        <taxon>Virgibacillus</taxon>
    </lineage>
</organism>
<evidence type="ECO:0000313" key="2">
    <source>
        <dbReference type="Proteomes" id="UP000184079"/>
    </source>
</evidence>